<comment type="caution">
    <text evidence="1">The sequence shown here is derived from an EMBL/GenBank/DDBJ whole genome shotgun (WGS) entry which is preliminary data.</text>
</comment>
<proteinExistence type="predicted"/>
<dbReference type="Proteomes" id="UP000266723">
    <property type="component" value="Unassembled WGS sequence"/>
</dbReference>
<reference evidence="1 2" key="1">
    <citation type="journal article" date="2020" name="BMC Genomics">
        <title>Intraspecific diversification of the crop wild relative Brassica cretica Lam. using demographic model selection.</title>
        <authorList>
            <person name="Kioukis A."/>
            <person name="Michalopoulou V.A."/>
            <person name="Briers L."/>
            <person name="Pirintsos S."/>
            <person name="Studholme D.J."/>
            <person name="Pavlidis P."/>
            <person name="Sarris P.F."/>
        </authorList>
    </citation>
    <scope>NUCLEOTIDE SEQUENCE [LARGE SCALE GENOMIC DNA]</scope>
    <source>
        <strain evidence="2">cv. PFS-1207/04</strain>
    </source>
</reference>
<accession>A0ABQ7F346</accession>
<evidence type="ECO:0000313" key="2">
    <source>
        <dbReference type="Proteomes" id="UP000266723"/>
    </source>
</evidence>
<evidence type="ECO:0000313" key="1">
    <source>
        <dbReference type="EMBL" id="KAF3610416.1"/>
    </source>
</evidence>
<name>A0ABQ7F346_BRACR</name>
<gene>
    <name evidence="1" type="ORF">DY000_02049321</name>
</gene>
<dbReference type="EMBL" id="QGKV02000297">
    <property type="protein sequence ID" value="KAF3610416.1"/>
    <property type="molecule type" value="Genomic_DNA"/>
</dbReference>
<protein>
    <submittedName>
        <fullName evidence="1">Uncharacterized protein</fullName>
    </submittedName>
</protein>
<keyword evidence="2" id="KW-1185">Reference proteome</keyword>
<organism evidence="1 2">
    <name type="scientific">Brassica cretica</name>
    <name type="common">Mustard</name>
    <dbReference type="NCBI Taxonomy" id="69181"/>
    <lineage>
        <taxon>Eukaryota</taxon>
        <taxon>Viridiplantae</taxon>
        <taxon>Streptophyta</taxon>
        <taxon>Embryophyta</taxon>
        <taxon>Tracheophyta</taxon>
        <taxon>Spermatophyta</taxon>
        <taxon>Magnoliopsida</taxon>
        <taxon>eudicotyledons</taxon>
        <taxon>Gunneridae</taxon>
        <taxon>Pentapetalae</taxon>
        <taxon>rosids</taxon>
        <taxon>malvids</taxon>
        <taxon>Brassicales</taxon>
        <taxon>Brassicaceae</taxon>
        <taxon>Brassiceae</taxon>
        <taxon>Brassica</taxon>
    </lineage>
</organism>
<sequence length="80" mass="9179">MSRRTFCLSPSPSPHTWTEVMVAKGHRLFSHVFHQLITLVIVALRPESSSKWNIPMITGWRCLAAVEEEMDGESVFFVMM</sequence>